<name>A0A8T0JZH1_PHAAN</name>
<reference evidence="2 3" key="1">
    <citation type="submission" date="2020-05" db="EMBL/GenBank/DDBJ databases">
        <title>Vigna angularis (adzuki bean) Var. LongXiaoDou No. 4 denovo assembly.</title>
        <authorList>
            <person name="Xiang H."/>
        </authorList>
    </citation>
    <scope>NUCLEOTIDE SEQUENCE [LARGE SCALE GENOMIC DNA]</scope>
    <source>
        <tissue evidence="2">Leaf</tissue>
    </source>
</reference>
<dbReference type="EMBL" id="JABFOF010000008">
    <property type="protein sequence ID" value="KAG2384683.1"/>
    <property type="molecule type" value="Genomic_DNA"/>
</dbReference>
<sequence length="171" mass="19664">MNGHPMRPSYRLALDEKALVDGLSKREWLDVAFKFNTRDTLLKLQASTMPEEHVDNCDSYKVPEKPRPNRPSIEDARMTVKNAIDYDHELQRKNNDLSLDCQKLKMVVEELTAQNVEITQQKGVLVTQLEEVHSETQSHHVDDLTLSLPHSRALDLPQRKVPPTTDINFLL</sequence>
<dbReference type="Proteomes" id="UP000743370">
    <property type="component" value="Unassembled WGS sequence"/>
</dbReference>
<evidence type="ECO:0000313" key="2">
    <source>
        <dbReference type="EMBL" id="KAG2384683.1"/>
    </source>
</evidence>
<gene>
    <name evidence="2" type="ORF">HKW66_Vig0117750</name>
</gene>
<evidence type="ECO:0000256" key="1">
    <source>
        <dbReference type="SAM" id="Coils"/>
    </source>
</evidence>
<dbReference type="AlphaFoldDB" id="A0A8T0JZH1"/>
<keyword evidence="1" id="KW-0175">Coiled coil</keyword>
<organism evidence="2 3">
    <name type="scientific">Phaseolus angularis</name>
    <name type="common">Azuki bean</name>
    <name type="synonym">Vigna angularis</name>
    <dbReference type="NCBI Taxonomy" id="3914"/>
    <lineage>
        <taxon>Eukaryota</taxon>
        <taxon>Viridiplantae</taxon>
        <taxon>Streptophyta</taxon>
        <taxon>Embryophyta</taxon>
        <taxon>Tracheophyta</taxon>
        <taxon>Spermatophyta</taxon>
        <taxon>Magnoliopsida</taxon>
        <taxon>eudicotyledons</taxon>
        <taxon>Gunneridae</taxon>
        <taxon>Pentapetalae</taxon>
        <taxon>rosids</taxon>
        <taxon>fabids</taxon>
        <taxon>Fabales</taxon>
        <taxon>Fabaceae</taxon>
        <taxon>Papilionoideae</taxon>
        <taxon>50 kb inversion clade</taxon>
        <taxon>NPAAA clade</taxon>
        <taxon>indigoferoid/millettioid clade</taxon>
        <taxon>Phaseoleae</taxon>
        <taxon>Vigna</taxon>
    </lineage>
</organism>
<proteinExistence type="predicted"/>
<protein>
    <submittedName>
        <fullName evidence="2">Uncharacterized protein</fullName>
    </submittedName>
</protein>
<accession>A0A8T0JZH1</accession>
<comment type="caution">
    <text evidence="2">The sequence shown here is derived from an EMBL/GenBank/DDBJ whole genome shotgun (WGS) entry which is preliminary data.</text>
</comment>
<evidence type="ECO:0000313" key="3">
    <source>
        <dbReference type="Proteomes" id="UP000743370"/>
    </source>
</evidence>
<feature type="coiled-coil region" evidence="1">
    <location>
        <begin position="94"/>
        <end position="121"/>
    </location>
</feature>